<name>X1EUE5_9ZZZZ</name>
<evidence type="ECO:0000313" key="1">
    <source>
        <dbReference type="EMBL" id="GAH23925.1"/>
    </source>
</evidence>
<sequence length="37" mass="4152">DQSSMEGRKKSDTLGDVPHCIAKNYLNHEPRNIIRGA</sequence>
<dbReference type="EMBL" id="BARU01003451">
    <property type="protein sequence ID" value="GAH23925.1"/>
    <property type="molecule type" value="Genomic_DNA"/>
</dbReference>
<gene>
    <name evidence="1" type="ORF">S03H2_07466</name>
</gene>
<protein>
    <submittedName>
        <fullName evidence="1">Uncharacterized protein</fullName>
    </submittedName>
</protein>
<accession>X1EUE5</accession>
<reference evidence="1" key="1">
    <citation type="journal article" date="2014" name="Front. Microbiol.">
        <title>High frequency of phylogenetically diverse reductive dehalogenase-homologous genes in deep subseafloor sedimentary metagenomes.</title>
        <authorList>
            <person name="Kawai M."/>
            <person name="Futagami T."/>
            <person name="Toyoda A."/>
            <person name="Takaki Y."/>
            <person name="Nishi S."/>
            <person name="Hori S."/>
            <person name="Arai W."/>
            <person name="Tsubouchi T."/>
            <person name="Morono Y."/>
            <person name="Uchiyama I."/>
            <person name="Ito T."/>
            <person name="Fujiyama A."/>
            <person name="Inagaki F."/>
            <person name="Takami H."/>
        </authorList>
    </citation>
    <scope>NUCLEOTIDE SEQUENCE</scope>
    <source>
        <strain evidence="1">Expedition CK06-06</strain>
    </source>
</reference>
<comment type="caution">
    <text evidence="1">The sequence shown here is derived from an EMBL/GenBank/DDBJ whole genome shotgun (WGS) entry which is preliminary data.</text>
</comment>
<feature type="non-terminal residue" evidence="1">
    <location>
        <position position="1"/>
    </location>
</feature>
<organism evidence="1">
    <name type="scientific">marine sediment metagenome</name>
    <dbReference type="NCBI Taxonomy" id="412755"/>
    <lineage>
        <taxon>unclassified sequences</taxon>
        <taxon>metagenomes</taxon>
        <taxon>ecological metagenomes</taxon>
    </lineage>
</organism>
<proteinExistence type="predicted"/>
<dbReference type="AlphaFoldDB" id="X1EUE5"/>